<accession>A0A848K7X4</accession>
<dbReference type="GO" id="GO:0006355">
    <property type="term" value="P:regulation of DNA-templated transcription"/>
    <property type="evidence" value="ECO:0007669"/>
    <property type="project" value="InterPro"/>
</dbReference>
<dbReference type="SUPFAM" id="SSF46894">
    <property type="entry name" value="C-terminal effector domain of the bipartite response regulators"/>
    <property type="match status" value="1"/>
</dbReference>
<dbReference type="EMBL" id="VCQU01000002">
    <property type="protein sequence ID" value="NMN95085.1"/>
    <property type="molecule type" value="Genomic_DNA"/>
</dbReference>
<protein>
    <submittedName>
        <fullName evidence="2">Helix-turn-helix transcriptional regulator</fullName>
    </submittedName>
</protein>
<evidence type="ECO:0000313" key="2">
    <source>
        <dbReference type="EMBL" id="NMN95085.1"/>
    </source>
</evidence>
<sequence length="104" mass="11517">MKGTTVLTIELPIAVDANSREVACDRHPLRAPKLSAREIEVLVSWILNDSKSSVCEQLYISPGTVNTHLSRIREKYESVGRPAPTKAIMLARALQDGHIILDQL</sequence>
<gene>
    <name evidence="2" type="ORF">FGL95_08560</name>
</gene>
<feature type="domain" description="HTH luxR-type" evidence="1">
    <location>
        <begin position="31"/>
        <end position="88"/>
    </location>
</feature>
<evidence type="ECO:0000259" key="1">
    <source>
        <dbReference type="SMART" id="SM00421"/>
    </source>
</evidence>
<dbReference type="Pfam" id="PF00196">
    <property type="entry name" value="GerE"/>
    <property type="match status" value="1"/>
</dbReference>
<dbReference type="GO" id="GO:0003677">
    <property type="term" value="F:DNA binding"/>
    <property type="evidence" value="ECO:0007669"/>
    <property type="project" value="InterPro"/>
</dbReference>
<organism evidence="2 3">
    <name type="scientific">Antrihabitans stalactiti</name>
    <dbReference type="NCBI Taxonomy" id="2584121"/>
    <lineage>
        <taxon>Bacteria</taxon>
        <taxon>Bacillati</taxon>
        <taxon>Actinomycetota</taxon>
        <taxon>Actinomycetes</taxon>
        <taxon>Mycobacteriales</taxon>
        <taxon>Nocardiaceae</taxon>
        <taxon>Antrihabitans</taxon>
    </lineage>
</organism>
<dbReference type="AlphaFoldDB" id="A0A848K7X4"/>
<proteinExistence type="predicted"/>
<dbReference type="SMART" id="SM00421">
    <property type="entry name" value="HTH_LUXR"/>
    <property type="match status" value="1"/>
</dbReference>
<keyword evidence="3" id="KW-1185">Reference proteome</keyword>
<name>A0A848K7X4_9NOCA</name>
<dbReference type="InterPro" id="IPR036388">
    <property type="entry name" value="WH-like_DNA-bd_sf"/>
</dbReference>
<comment type="caution">
    <text evidence="2">The sequence shown here is derived from an EMBL/GenBank/DDBJ whole genome shotgun (WGS) entry which is preliminary data.</text>
</comment>
<dbReference type="Proteomes" id="UP000535543">
    <property type="component" value="Unassembled WGS sequence"/>
</dbReference>
<evidence type="ECO:0000313" key="3">
    <source>
        <dbReference type="Proteomes" id="UP000535543"/>
    </source>
</evidence>
<reference evidence="2 3" key="1">
    <citation type="submission" date="2019-05" db="EMBL/GenBank/DDBJ databases">
        <authorList>
            <person name="Lee S.D."/>
        </authorList>
    </citation>
    <scope>NUCLEOTIDE SEQUENCE [LARGE SCALE GENOMIC DNA]</scope>
    <source>
        <strain evidence="2 3">YC2-7</strain>
    </source>
</reference>
<dbReference type="Gene3D" id="1.10.10.10">
    <property type="entry name" value="Winged helix-like DNA-binding domain superfamily/Winged helix DNA-binding domain"/>
    <property type="match status" value="1"/>
</dbReference>
<reference evidence="2 3" key="2">
    <citation type="submission" date="2020-06" db="EMBL/GenBank/DDBJ databases">
        <title>Antribacter stalactiti gen. nov., sp. nov., a new member of the family Nacardiaceae isolated from a cave.</title>
        <authorList>
            <person name="Kim I.S."/>
        </authorList>
    </citation>
    <scope>NUCLEOTIDE SEQUENCE [LARGE SCALE GENOMIC DNA]</scope>
    <source>
        <strain evidence="2 3">YC2-7</strain>
    </source>
</reference>
<dbReference type="InterPro" id="IPR016032">
    <property type="entry name" value="Sig_transdc_resp-reg_C-effctor"/>
</dbReference>
<dbReference type="InterPro" id="IPR000792">
    <property type="entry name" value="Tscrpt_reg_LuxR_C"/>
</dbReference>